<feature type="coiled-coil region" evidence="1">
    <location>
        <begin position="1"/>
        <end position="68"/>
    </location>
</feature>
<reference evidence="3" key="1">
    <citation type="submission" date="2016-12" db="EMBL/GenBank/DDBJ databases">
        <title>Draft Genome Sequences od Carboxydothermus pertinax and islandicus, Hydrogenogenic Carboxydotrophic Bacteria.</title>
        <authorList>
            <person name="Fukuyama Y."/>
            <person name="Ohmae K."/>
            <person name="Yoneda Y."/>
            <person name="Yoshida T."/>
            <person name="Sako Y."/>
        </authorList>
    </citation>
    <scope>NUCLEOTIDE SEQUENCE [LARGE SCALE GENOMIC DNA]</scope>
    <source>
        <strain evidence="3">Ug1</strain>
    </source>
</reference>
<gene>
    <name evidence="2" type="ORF">cpu_12130</name>
</gene>
<protein>
    <submittedName>
        <fullName evidence="2">Uncharacterized protein</fullName>
    </submittedName>
</protein>
<dbReference type="RefSeq" id="WP_075859180.1">
    <property type="nucleotide sequence ID" value="NZ_BDJK01000018.1"/>
</dbReference>
<dbReference type="OrthoDB" id="1912014at2"/>
<keyword evidence="1" id="KW-0175">Coiled coil</keyword>
<comment type="caution">
    <text evidence="2">The sequence shown here is derived from an EMBL/GenBank/DDBJ whole genome shotgun (WGS) entry which is preliminary data.</text>
</comment>
<dbReference type="EMBL" id="BDJK01000018">
    <property type="protein sequence ID" value="GAV22703.1"/>
    <property type="molecule type" value="Genomic_DNA"/>
</dbReference>
<keyword evidence="3" id="KW-1185">Reference proteome</keyword>
<dbReference type="STRING" id="870242.cpu_12130"/>
<evidence type="ECO:0000313" key="3">
    <source>
        <dbReference type="Proteomes" id="UP000187485"/>
    </source>
</evidence>
<accession>A0A1L8CUW5</accession>
<dbReference type="AlphaFoldDB" id="A0A1L8CUW5"/>
<proteinExistence type="predicted"/>
<evidence type="ECO:0000256" key="1">
    <source>
        <dbReference type="SAM" id="Coils"/>
    </source>
</evidence>
<sequence length="71" mass="8376">MEYGEMSLEQLQEELQKLKETLEEVEEEKFFVLGQSGFHVSGGKVKQYEQEILELQSKIKEVERLIKEKSN</sequence>
<dbReference type="Proteomes" id="UP000187485">
    <property type="component" value="Unassembled WGS sequence"/>
</dbReference>
<organism evidence="2 3">
    <name type="scientific">Carboxydothermus pertinax</name>
    <dbReference type="NCBI Taxonomy" id="870242"/>
    <lineage>
        <taxon>Bacteria</taxon>
        <taxon>Bacillati</taxon>
        <taxon>Bacillota</taxon>
        <taxon>Clostridia</taxon>
        <taxon>Thermoanaerobacterales</taxon>
        <taxon>Thermoanaerobacteraceae</taxon>
        <taxon>Carboxydothermus</taxon>
    </lineage>
</organism>
<name>A0A1L8CUW5_9THEO</name>
<evidence type="ECO:0000313" key="2">
    <source>
        <dbReference type="EMBL" id="GAV22703.1"/>
    </source>
</evidence>